<gene>
    <name evidence="2" type="ORF">MNBD_ALPHA05-260</name>
</gene>
<keyword evidence="1" id="KW-0812">Transmembrane</keyword>
<organism evidence="2">
    <name type="scientific">hydrothermal vent metagenome</name>
    <dbReference type="NCBI Taxonomy" id="652676"/>
    <lineage>
        <taxon>unclassified sequences</taxon>
        <taxon>metagenomes</taxon>
        <taxon>ecological metagenomes</taxon>
    </lineage>
</organism>
<sequence>MTFKQVSSWIVLIAMTWVAVGYSLPLIKARSLDGGATAAILGAMIMFVVIVVVGHVAVAIFAPKSADGEADERDKRIALYGERAGSYALSAFVIAGLALALIDGDMRMANLLFLGLVGSEIIKNGWQLALYMRDS</sequence>
<keyword evidence="1" id="KW-1133">Transmembrane helix</keyword>
<evidence type="ECO:0000313" key="2">
    <source>
        <dbReference type="EMBL" id="VAV90685.1"/>
    </source>
</evidence>
<dbReference type="AlphaFoldDB" id="A0A3B0S5S7"/>
<evidence type="ECO:0000256" key="1">
    <source>
        <dbReference type="SAM" id="Phobius"/>
    </source>
</evidence>
<dbReference type="EMBL" id="UOEH01000045">
    <property type="protein sequence ID" value="VAV90685.1"/>
    <property type="molecule type" value="Genomic_DNA"/>
</dbReference>
<reference evidence="2" key="1">
    <citation type="submission" date="2018-06" db="EMBL/GenBank/DDBJ databases">
        <authorList>
            <person name="Zhirakovskaya E."/>
        </authorList>
    </citation>
    <scope>NUCLEOTIDE SEQUENCE</scope>
</reference>
<feature type="transmembrane region" description="Helical" evidence="1">
    <location>
        <begin position="6"/>
        <end position="27"/>
    </location>
</feature>
<accession>A0A3B0S5S7</accession>
<keyword evidence="1" id="KW-0472">Membrane</keyword>
<proteinExistence type="predicted"/>
<name>A0A3B0S5S7_9ZZZZ</name>
<protein>
    <submittedName>
        <fullName evidence="2">Uncharacterized protein</fullName>
    </submittedName>
</protein>
<feature type="transmembrane region" description="Helical" evidence="1">
    <location>
        <begin position="39"/>
        <end position="62"/>
    </location>
</feature>
<feature type="transmembrane region" description="Helical" evidence="1">
    <location>
        <begin position="84"/>
        <end position="102"/>
    </location>
</feature>